<dbReference type="OrthoDB" id="335595at2157"/>
<dbReference type="EMBL" id="CP009517">
    <property type="protein sequence ID" value="AKB82745.1"/>
    <property type="molecule type" value="Genomic_DNA"/>
</dbReference>
<dbReference type="HOGENOM" id="CLU_193458_0_0_2"/>
<dbReference type="STRING" id="1434107.MSBR3_2167"/>
<dbReference type="KEGG" id="mbak:MSBR3_2167"/>
<dbReference type="Pfam" id="PF07747">
    <property type="entry name" value="MTH865"/>
    <property type="match status" value="1"/>
</dbReference>
<dbReference type="AlphaFoldDB" id="A0A0E3WYR5"/>
<accession>A0A0E3WYR5</accession>
<gene>
    <name evidence="1" type="ORF">MSBR3_2167</name>
</gene>
<sequence>MDVKEEVYEQILEILKNAKFPINTMDELIAALPEGLDTTCMIGDVEVTAREAEGLITEKDFPLKDAKHVAGLMVERAGL</sequence>
<name>A0A0E3WYR5_METBA</name>
<evidence type="ECO:0000313" key="1">
    <source>
        <dbReference type="EMBL" id="AKB82745.1"/>
    </source>
</evidence>
<dbReference type="GeneID" id="24789738"/>
<dbReference type="SUPFAM" id="SSF69025">
    <property type="entry name" value="Hypothetical protein MTH865"/>
    <property type="match status" value="1"/>
</dbReference>
<organism evidence="1 2">
    <name type="scientific">Methanosarcina barkeri 3</name>
    <dbReference type="NCBI Taxonomy" id="1434107"/>
    <lineage>
        <taxon>Archaea</taxon>
        <taxon>Methanobacteriati</taxon>
        <taxon>Methanobacteriota</taxon>
        <taxon>Stenosarchaea group</taxon>
        <taxon>Methanomicrobia</taxon>
        <taxon>Methanosarcinales</taxon>
        <taxon>Methanosarcinaceae</taxon>
        <taxon>Methanosarcina</taxon>
    </lineage>
</organism>
<dbReference type="InterPro" id="IPR024093">
    <property type="entry name" value="Uncharacterised_MTH865"/>
</dbReference>
<keyword evidence="2" id="KW-1185">Reference proteome</keyword>
<dbReference type="Proteomes" id="UP000033066">
    <property type="component" value="Chromosome"/>
</dbReference>
<dbReference type="PATRIC" id="fig|1434107.4.peg.2754"/>
<dbReference type="Gene3D" id="1.10.238.80">
    <property type="entry name" value="MTH865-like"/>
    <property type="match status" value="1"/>
</dbReference>
<evidence type="ECO:0000313" key="2">
    <source>
        <dbReference type="Proteomes" id="UP000033066"/>
    </source>
</evidence>
<reference evidence="1" key="1">
    <citation type="submission" date="2014-07" db="EMBL/GenBank/DDBJ databases">
        <title>Methanogenic archaea and the global carbon cycle.</title>
        <authorList>
            <person name="Henriksen J.R."/>
            <person name="Luke J."/>
            <person name="Reinhart S."/>
            <person name="Benedict M.N."/>
            <person name="Youngblut N.D."/>
            <person name="Metcalf M.E."/>
            <person name="Whitaker R.J."/>
            <person name="Metcalf W.W."/>
        </authorList>
    </citation>
    <scope>NUCLEOTIDE SEQUENCE [LARGE SCALE GENOMIC DNA]</scope>
    <source>
        <strain evidence="1">3</strain>
    </source>
</reference>
<dbReference type="InterPro" id="IPR036825">
    <property type="entry name" value="MTH865-like_sf"/>
</dbReference>
<proteinExistence type="predicted"/>
<dbReference type="RefSeq" id="WP_048108315.1">
    <property type="nucleotide sequence ID" value="NZ_CP009517.1"/>
</dbReference>
<protein>
    <submittedName>
        <fullName evidence="1">Uncharacterized protein</fullName>
    </submittedName>
</protein>